<evidence type="ECO:0000256" key="1">
    <source>
        <dbReference type="SAM" id="MobiDB-lite"/>
    </source>
</evidence>
<evidence type="ECO:0000313" key="2">
    <source>
        <dbReference type="EMBL" id="KAL2557820.1"/>
    </source>
</evidence>
<keyword evidence="3" id="KW-1185">Reference proteome</keyword>
<comment type="caution">
    <text evidence="2">The sequence shown here is derived from an EMBL/GenBank/DDBJ whole genome shotgun (WGS) entry which is preliminary data.</text>
</comment>
<evidence type="ECO:0000313" key="3">
    <source>
        <dbReference type="Proteomes" id="UP001604277"/>
    </source>
</evidence>
<dbReference type="EMBL" id="JBFOLJ010000001">
    <property type="protein sequence ID" value="KAL2557820.1"/>
    <property type="molecule type" value="Genomic_DNA"/>
</dbReference>
<protein>
    <submittedName>
        <fullName evidence="2">Uncharacterized protein</fullName>
    </submittedName>
</protein>
<name>A0ABD1X772_9LAMI</name>
<feature type="region of interest" description="Disordered" evidence="1">
    <location>
        <begin position="1"/>
        <end position="54"/>
    </location>
</feature>
<proteinExistence type="predicted"/>
<feature type="compositionally biased region" description="Polar residues" evidence="1">
    <location>
        <begin position="45"/>
        <end position="54"/>
    </location>
</feature>
<reference evidence="3" key="1">
    <citation type="submission" date="2024-07" db="EMBL/GenBank/DDBJ databases">
        <title>Two chromosome-level genome assemblies of Korean endemic species Abeliophyllum distichum and Forsythia ovata (Oleaceae).</title>
        <authorList>
            <person name="Jang H."/>
        </authorList>
    </citation>
    <scope>NUCLEOTIDE SEQUENCE [LARGE SCALE GENOMIC DNA]</scope>
</reference>
<dbReference type="AlphaFoldDB" id="A0ABD1X772"/>
<accession>A0ABD1X772</accession>
<dbReference type="Proteomes" id="UP001604277">
    <property type="component" value="Unassembled WGS sequence"/>
</dbReference>
<sequence length="110" mass="12297">MARARDNHTQQRYNHEGQANAKSSDDIMRRQIGRSQGTHHHPFSETGSTTQLRSLKQSQTCTLACMSPNQGMAIGQAVPANIKSHSPTHTAPTIDYTNIVPRTSVTYRHW</sequence>
<feature type="compositionally biased region" description="Basic and acidic residues" evidence="1">
    <location>
        <begin position="1"/>
        <end position="15"/>
    </location>
</feature>
<gene>
    <name evidence="2" type="ORF">Fot_02559</name>
</gene>
<organism evidence="2 3">
    <name type="scientific">Forsythia ovata</name>
    <dbReference type="NCBI Taxonomy" id="205694"/>
    <lineage>
        <taxon>Eukaryota</taxon>
        <taxon>Viridiplantae</taxon>
        <taxon>Streptophyta</taxon>
        <taxon>Embryophyta</taxon>
        <taxon>Tracheophyta</taxon>
        <taxon>Spermatophyta</taxon>
        <taxon>Magnoliopsida</taxon>
        <taxon>eudicotyledons</taxon>
        <taxon>Gunneridae</taxon>
        <taxon>Pentapetalae</taxon>
        <taxon>asterids</taxon>
        <taxon>lamiids</taxon>
        <taxon>Lamiales</taxon>
        <taxon>Oleaceae</taxon>
        <taxon>Forsythieae</taxon>
        <taxon>Forsythia</taxon>
    </lineage>
</organism>